<accession>F2E5V3</accession>
<dbReference type="EMBL" id="AK371527">
    <property type="protein sequence ID" value="BAK02725.1"/>
    <property type="molecule type" value="mRNA"/>
</dbReference>
<dbReference type="InterPro" id="IPR001611">
    <property type="entry name" value="Leu-rich_rpt"/>
</dbReference>
<sequence>MSLNHYKVKKLIIDRVNQSKIKKENLDYIVSEFMNLQYLWIANNQLDHFPHLS</sequence>
<dbReference type="AlphaFoldDB" id="F2E5V3"/>
<organism evidence="1">
    <name type="scientific">Hordeum vulgare subsp. vulgare</name>
    <name type="common">Domesticated barley</name>
    <dbReference type="NCBI Taxonomy" id="112509"/>
    <lineage>
        <taxon>Eukaryota</taxon>
        <taxon>Viridiplantae</taxon>
        <taxon>Streptophyta</taxon>
        <taxon>Embryophyta</taxon>
        <taxon>Tracheophyta</taxon>
        <taxon>Spermatophyta</taxon>
        <taxon>Magnoliopsida</taxon>
        <taxon>Liliopsida</taxon>
        <taxon>Poales</taxon>
        <taxon>Poaceae</taxon>
        <taxon>BOP clade</taxon>
        <taxon>Pooideae</taxon>
        <taxon>Triticodae</taxon>
        <taxon>Triticeae</taxon>
        <taxon>Hordeinae</taxon>
        <taxon>Hordeum</taxon>
    </lineage>
</organism>
<evidence type="ECO:0000313" key="1">
    <source>
        <dbReference type="EMBL" id="BAK02725.1"/>
    </source>
</evidence>
<dbReference type="PROSITE" id="PS51450">
    <property type="entry name" value="LRR"/>
    <property type="match status" value="1"/>
</dbReference>
<reference evidence="1" key="1">
    <citation type="journal article" date="2011" name="Plant Physiol.">
        <title>Comprehensive sequence analysis of 24,783 barley full-length cDNAs derived from 12 clone libraries.</title>
        <authorList>
            <person name="Matsumoto T."/>
            <person name="Tanaka T."/>
            <person name="Sakai H."/>
            <person name="Amano N."/>
            <person name="Kanamori H."/>
            <person name="Kurita K."/>
            <person name="Kikuta A."/>
            <person name="Kamiya K."/>
            <person name="Yamamoto M."/>
            <person name="Ikawa H."/>
            <person name="Fujii N."/>
            <person name="Hori K."/>
            <person name="Itoh T."/>
            <person name="Sato K."/>
        </authorList>
    </citation>
    <scope>NUCLEOTIDE SEQUENCE</scope>
    <source>
        <tissue evidence="1">Shoot and root</tissue>
    </source>
</reference>
<name>F2E5V3_HORVV</name>
<proteinExistence type="evidence at transcript level"/>
<protein>
    <submittedName>
        <fullName evidence="1">Predicted protein</fullName>
    </submittedName>
</protein>